<accession>A0ABU6XJH9</accession>
<dbReference type="EMBL" id="JASCZI010211888">
    <property type="protein sequence ID" value="MED6197366.1"/>
    <property type="molecule type" value="Genomic_DNA"/>
</dbReference>
<sequence>MIRLHRSPYSMESVAGYRVLSDRSRPRLQAHRRQLDLTPFSEVYPYPVSDSGGKGHARSIHSAGGSQGPLVLDRHIYILWDHRVAPGWRGSESSSLGPQHRLLACEGRIEE</sequence>
<gene>
    <name evidence="1" type="ORF">PIB30_055832</name>
</gene>
<name>A0ABU6XJH9_9FABA</name>
<organism evidence="1 2">
    <name type="scientific">Stylosanthes scabra</name>
    <dbReference type="NCBI Taxonomy" id="79078"/>
    <lineage>
        <taxon>Eukaryota</taxon>
        <taxon>Viridiplantae</taxon>
        <taxon>Streptophyta</taxon>
        <taxon>Embryophyta</taxon>
        <taxon>Tracheophyta</taxon>
        <taxon>Spermatophyta</taxon>
        <taxon>Magnoliopsida</taxon>
        <taxon>eudicotyledons</taxon>
        <taxon>Gunneridae</taxon>
        <taxon>Pentapetalae</taxon>
        <taxon>rosids</taxon>
        <taxon>fabids</taxon>
        <taxon>Fabales</taxon>
        <taxon>Fabaceae</taxon>
        <taxon>Papilionoideae</taxon>
        <taxon>50 kb inversion clade</taxon>
        <taxon>dalbergioids sensu lato</taxon>
        <taxon>Dalbergieae</taxon>
        <taxon>Pterocarpus clade</taxon>
        <taxon>Stylosanthes</taxon>
    </lineage>
</organism>
<dbReference type="Proteomes" id="UP001341840">
    <property type="component" value="Unassembled WGS sequence"/>
</dbReference>
<reference evidence="1 2" key="1">
    <citation type="journal article" date="2023" name="Plants (Basel)">
        <title>Bridging the Gap: Combining Genomics and Transcriptomics Approaches to Understand Stylosanthes scabra, an Orphan Legume from the Brazilian Caatinga.</title>
        <authorList>
            <person name="Ferreira-Neto J.R.C."/>
            <person name="da Silva M.D."/>
            <person name="Binneck E."/>
            <person name="de Melo N.F."/>
            <person name="da Silva R.H."/>
            <person name="de Melo A.L.T.M."/>
            <person name="Pandolfi V."/>
            <person name="Bustamante F.O."/>
            <person name="Brasileiro-Vidal A.C."/>
            <person name="Benko-Iseppon A.M."/>
        </authorList>
    </citation>
    <scope>NUCLEOTIDE SEQUENCE [LARGE SCALE GENOMIC DNA]</scope>
    <source>
        <tissue evidence="1">Leaves</tissue>
    </source>
</reference>
<keyword evidence="2" id="KW-1185">Reference proteome</keyword>
<evidence type="ECO:0000313" key="2">
    <source>
        <dbReference type="Proteomes" id="UP001341840"/>
    </source>
</evidence>
<evidence type="ECO:0000313" key="1">
    <source>
        <dbReference type="EMBL" id="MED6197366.1"/>
    </source>
</evidence>
<comment type="caution">
    <text evidence="1">The sequence shown here is derived from an EMBL/GenBank/DDBJ whole genome shotgun (WGS) entry which is preliminary data.</text>
</comment>
<proteinExistence type="predicted"/>
<protein>
    <submittedName>
        <fullName evidence="1">Uncharacterized protein</fullName>
    </submittedName>
</protein>